<proteinExistence type="inferred from homology"/>
<feature type="domain" description="Phospholipase/carboxylesterase/thioesterase" evidence="3">
    <location>
        <begin position="2"/>
        <end position="216"/>
    </location>
</feature>
<dbReference type="InterPro" id="IPR003140">
    <property type="entry name" value="PLipase/COase/thioEstase"/>
</dbReference>
<comment type="caution">
    <text evidence="4">The sequence shown here is derived from an EMBL/GenBank/DDBJ whole genome shotgun (WGS) entry which is preliminary data.</text>
</comment>
<dbReference type="GO" id="GO:0016787">
    <property type="term" value="F:hydrolase activity"/>
    <property type="evidence" value="ECO:0007669"/>
    <property type="project" value="UniProtKB-KW"/>
</dbReference>
<evidence type="ECO:0000259" key="3">
    <source>
        <dbReference type="Pfam" id="PF02230"/>
    </source>
</evidence>
<evidence type="ECO:0000313" key="4">
    <source>
        <dbReference type="EMBL" id="MDY7218659.1"/>
    </source>
</evidence>
<sequence>MKNALIVEALQPANACVIWLHGLGADRTDFEPVARMLQPQLPSTRFILPQAPNQAVTINGGYQMPSWYDILSISPGKRAINSEQLETTTQQLITLMEQQRDSGINPARIILAGFSQGGAVVLHTAFLRWNEPLGGVMALSTYAPTFEQVTQLNPVQTKIPTLCMHGVQDPVVPLFMGQAVKKQLQEWGVTVTWHDYPMEHAVCHEQIADIGRWLSTQLKSA</sequence>
<dbReference type="Pfam" id="PF02230">
    <property type="entry name" value="Abhydrolase_2"/>
    <property type="match status" value="1"/>
</dbReference>
<reference evidence="4 5" key="1">
    <citation type="submission" date="2023-12" db="EMBL/GenBank/DDBJ databases">
        <title>Denitrificimonas halotolerans sp. nov.,a novel species isolated from landfill leachate.</title>
        <authorList>
            <person name="Wang S."/>
        </authorList>
    </citation>
    <scope>NUCLEOTIDE SEQUENCE [LARGE SCALE GENOMIC DNA]</scope>
    <source>
        <strain evidence="4 5">JX-1</strain>
    </source>
</reference>
<keyword evidence="5" id="KW-1185">Reference proteome</keyword>
<evidence type="ECO:0000313" key="5">
    <source>
        <dbReference type="Proteomes" id="UP001294570"/>
    </source>
</evidence>
<comment type="similarity">
    <text evidence="1">Belongs to the AB hydrolase superfamily. AB hydrolase 2 family.</text>
</comment>
<dbReference type="Proteomes" id="UP001294570">
    <property type="component" value="Unassembled WGS sequence"/>
</dbReference>
<evidence type="ECO:0000256" key="2">
    <source>
        <dbReference type="ARBA" id="ARBA00022801"/>
    </source>
</evidence>
<dbReference type="InterPro" id="IPR050565">
    <property type="entry name" value="LYPA1-2/EST-like"/>
</dbReference>
<dbReference type="Gene3D" id="3.40.50.1820">
    <property type="entry name" value="alpha/beta hydrolase"/>
    <property type="match status" value="1"/>
</dbReference>
<name>A0ABU5GPI1_9GAMM</name>
<dbReference type="SUPFAM" id="SSF53474">
    <property type="entry name" value="alpha/beta-Hydrolases"/>
    <property type="match status" value="1"/>
</dbReference>
<organism evidence="4 5">
    <name type="scientific">Denitrificimonas halotolerans</name>
    <dbReference type="NCBI Taxonomy" id="3098930"/>
    <lineage>
        <taxon>Bacteria</taxon>
        <taxon>Pseudomonadati</taxon>
        <taxon>Pseudomonadota</taxon>
        <taxon>Gammaproteobacteria</taxon>
        <taxon>Pseudomonadales</taxon>
        <taxon>Pseudomonadaceae</taxon>
        <taxon>Denitrificimonas</taxon>
    </lineage>
</organism>
<dbReference type="EMBL" id="JAXIVU010000003">
    <property type="protein sequence ID" value="MDY7218659.1"/>
    <property type="molecule type" value="Genomic_DNA"/>
</dbReference>
<gene>
    <name evidence="4" type="ORF">TOI97_03585</name>
</gene>
<protein>
    <submittedName>
        <fullName evidence="4">Alpha/beta hydrolase</fullName>
    </submittedName>
</protein>
<dbReference type="PANTHER" id="PTHR10655">
    <property type="entry name" value="LYSOPHOSPHOLIPASE-RELATED"/>
    <property type="match status" value="1"/>
</dbReference>
<dbReference type="RefSeq" id="WP_321552893.1">
    <property type="nucleotide sequence ID" value="NZ_JAXIVU010000003.1"/>
</dbReference>
<evidence type="ECO:0000256" key="1">
    <source>
        <dbReference type="ARBA" id="ARBA00006499"/>
    </source>
</evidence>
<dbReference type="PANTHER" id="PTHR10655:SF17">
    <property type="entry name" value="LYSOPHOSPHOLIPASE-LIKE PROTEIN 1"/>
    <property type="match status" value="1"/>
</dbReference>
<keyword evidence="2 4" id="KW-0378">Hydrolase</keyword>
<accession>A0ABU5GPI1</accession>
<dbReference type="InterPro" id="IPR029058">
    <property type="entry name" value="AB_hydrolase_fold"/>
</dbReference>